<sequence length="240" mass="27409">MATFSSWSFLNLSNAPRQGETWPQNLYNLELIVSRAASRKSSHPLCIGLTREQMRFVTVVSSFAQQAKDQGRDAEFLAQYYARFFSRWPIRLTLDMPWDLAKKKEHLRLELQWACLERCTPAPPMDWEFLFGLADQDFEIVAKEVLGRGDRCCVEARVQARDPRLRPTFMNVVAGSSSSQASNGFSTTDTLPVVRISQPTVTQVHVNGLVPYQGELEGADRPTKRSRFNSEIDEERFQTL</sequence>
<name>A0A4Q2DPD9_9AGAR</name>
<dbReference type="EMBL" id="SDEE01000123">
    <property type="protein sequence ID" value="RXW21032.1"/>
    <property type="molecule type" value="Genomic_DNA"/>
</dbReference>
<evidence type="ECO:0000313" key="1">
    <source>
        <dbReference type="EMBL" id="RXW21032.1"/>
    </source>
</evidence>
<dbReference type="AlphaFoldDB" id="A0A4Q2DPD9"/>
<keyword evidence="2" id="KW-1185">Reference proteome</keyword>
<proteinExistence type="predicted"/>
<dbReference type="Proteomes" id="UP000290288">
    <property type="component" value="Unassembled WGS sequence"/>
</dbReference>
<reference evidence="1 2" key="1">
    <citation type="submission" date="2019-01" db="EMBL/GenBank/DDBJ databases">
        <title>Draft genome sequence of Psathyrella aberdarensis IHI B618.</title>
        <authorList>
            <person name="Buettner E."/>
            <person name="Kellner H."/>
        </authorList>
    </citation>
    <scope>NUCLEOTIDE SEQUENCE [LARGE SCALE GENOMIC DNA]</scope>
    <source>
        <strain evidence="1 2">IHI B618</strain>
    </source>
</reference>
<evidence type="ECO:0000313" key="2">
    <source>
        <dbReference type="Proteomes" id="UP000290288"/>
    </source>
</evidence>
<organism evidence="1 2">
    <name type="scientific">Candolleomyces aberdarensis</name>
    <dbReference type="NCBI Taxonomy" id="2316362"/>
    <lineage>
        <taxon>Eukaryota</taxon>
        <taxon>Fungi</taxon>
        <taxon>Dikarya</taxon>
        <taxon>Basidiomycota</taxon>
        <taxon>Agaricomycotina</taxon>
        <taxon>Agaricomycetes</taxon>
        <taxon>Agaricomycetidae</taxon>
        <taxon>Agaricales</taxon>
        <taxon>Agaricineae</taxon>
        <taxon>Psathyrellaceae</taxon>
        <taxon>Candolleomyces</taxon>
    </lineage>
</organism>
<protein>
    <submittedName>
        <fullName evidence="1">Uncharacterized protein</fullName>
    </submittedName>
</protein>
<comment type="caution">
    <text evidence="1">The sequence shown here is derived from an EMBL/GenBank/DDBJ whole genome shotgun (WGS) entry which is preliminary data.</text>
</comment>
<accession>A0A4Q2DPD9</accession>
<gene>
    <name evidence="1" type="ORF">EST38_g4824</name>
</gene>